<proteinExistence type="predicted"/>
<name>A0A3B0SVR2_9ZZZZ</name>
<dbReference type="InterPro" id="IPR003774">
    <property type="entry name" value="AlgH-like"/>
</dbReference>
<dbReference type="Pfam" id="PF02622">
    <property type="entry name" value="DUF179"/>
    <property type="match status" value="1"/>
</dbReference>
<dbReference type="PANTHER" id="PTHR30327">
    <property type="entry name" value="UNCHARACTERIZED PROTEIN YQGE"/>
    <property type="match status" value="1"/>
</dbReference>
<dbReference type="Gene3D" id="3.40.1740.10">
    <property type="entry name" value="VC0467-like"/>
    <property type="match status" value="1"/>
</dbReference>
<dbReference type="SUPFAM" id="SSF143456">
    <property type="entry name" value="VC0467-like"/>
    <property type="match status" value="1"/>
</dbReference>
<reference evidence="1" key="1">
    <citation type="submission" date="2018-06" db="EMBL/GenBank/DDBJ databases">
        <authorList>
            <person name="Zhirakovskaya E."/>
        </authorList>
    </citation>
    <scope>NUCLEOTIDE SEQUENCE</scope>
</reference>
<dbReference type="PANTHER" id="PTHR30327:SF1">
    <property type="entry name" value="UPF0301 PROTEIN YQGE"/>
    <property type="match status" value="1"/>
</dbReference>
<dbReference type="AlphaFoldDB" id="A0A3B0SVR2"/>
<gene>
    <name evidence="1" type="ORF">MNBD_ACTINO02-3134</name>
</gene>
<sequence>MVTGMNSDREHQGWLQGKLLLASNQLRDSFFEQTVIGIIEHTDDGTVGFILNKPSDVLVGDVLDPVPVPLRDTDPVFVGGPVQLEHAIGVTDGEDEALPGLALVDLRETERDPEPRLRVYAGYSGWDAGQIEWEIGMESWLVVEAVADDFFTEQPLTLYERIAERCGYDPSPGPDPLLN</sequence>
<evidence type="ECO:0000313" key="1">
    <source>
        <dbReference type="EMBL" id="VAW09608.1"/>
    </source>
</evidence>
<dbReference type="EMBL" id="UOEK01000613">
    <property type="protein sequence ID" value="VAW09608.1"/>
    <property type="molecule type" value="Genomic_DNA"/>
</dbReference>
<accession>A0A3B0SVR2</accession>
<organism evidence="1">
    <name type="scientific">hydrothermal vent metagenome</name>
    <dbReference type="NCBI Taxonomy" id="652676"/>
    <lineage>
        <taxon>unclassified sequences</taxon>
        <taxon>metagenomes</taxon>
        <taxon>ecological metagenomes</taxon>
    </lineage>
</organism>
<dbReference type="GO" id="GO:0005829">
    <property type="term" value="C:cytosol"/>
    <property type="evidence" value="ECO:0007669"/>
    <property type="project" value="TreeGrafter"/>
</dbReference>
<protein>
    <submittedName>
        <fullName evidence="1">UPF0301 protein YqgE</fullName>
    </submittedName>
</protein>